<dbReference type="Proteomes" id="UP000002785">
    <property type="component" value="Chromosome"/>
</dbReference>
<sequence>MNVIISTVCRLGLAGLWIASGVAKAMDPGQTYIAVAAFDVMPDQLTSTVAAVLPFLELGLGLLLLLGVGTRAAAALSVGVLVAFIAGIVQAWARGLSIDCGCFGGGGQVSAGRTEYPMEIARDLGFLALALVLVRRPATRLSADGLLARHSARSASPVTEGK</sequence>
<gene>
    <name evidence="7" type="ORF">SSEG_05179</name>
</gene>
<dbReference type="OrthoDB" id="5422529at2"/>
<accession>B5I0A7</accession>
<feature type="transmembrane region" description="Helical" evidence="5">
    <location>
        <begin position="45"/>
        <end position="66"/>
    </location>
</feature>
<proteinExistence type="predicted"/>
<dbReference type="GO" id="GO:0030416">
    <property type="term" value="P:methylamine metabolic process"/>
    <property type="evidence" value="ECO:0007669"/>
    <property type="project" value="InterPro"/>
</dbReference>
<dbReference type="eggNOG" id="COG2259">
    <property type="taxonomic scope" value="Bacteria"/>
</dbReference>
<organism evidence="7 8">
    <name type="scientific">Streptomyces sviceus (strain ATCC 29083 / DSM 924 / JCM 4929 / NBRC 13980 / NCIMB 11184 / NRRL 5439 / UC 5370)</name>
    <dbReference type="NCBI Taxonomy" id="463191"/>
    <lineage>
        <taxon>Bacteria</taxon>
        <taxon>Bacillati</taxon>
        <taxon>Actinomycetota</taxon>
        <taxon>Actinomycetes</taxon>
        <taxon>Kitasatosporales</taxon>
        <taxon>Streptomycetaceae</taxon>
        <taxon>Streptomyces</taxon>
    </lineage>
</organism>
<dbReference type="InterPro" id="IPR009908">
    <property type="entry name" value="Methylamine_util_MauE"/>
</dbReference>
<evidence type="ECO:0000256" key="1">
    <source>
        <dbReference type="ARBA" id="ARBA00004141"/>
    </source>
</evidence>
<evidence type="ECO:0000256" key="2">
    <source>
        <dbReference type="ARBA" id="ARBA00022692"/>
    </source>
</evidence>
<evidence type="ECO:0000256" key="4">
    <source>
        <dbReference type="ARBA" id="ARBA00023136"/>
    </source>
</evidence>
<keyword evidence="2 5" id="KW-0812">Transmembrane</keyword>
<dbReference type="EMBL" id="CM000951">
    <property type="protein sequence ID" value="EDY58512.1"/>
    <property type="molecule type" value="Genomic_DNA"/>
</dbReference>
<protein>
    <submittedName>
        <fullName evidence="7">DoxX family protein</fullName>
    </submittedName>
</protein>
<evidence type="ECO:0000313" key="7">
    <source>
        <dbReference type="EMBL" id="EDY58512.1"/>
    </source>
</evidence>
<dbReference type="RefSeq" id="WP_007385818.1">
    <property type="nucleotide sequence ID" value="NZ_CM000951.1"/>
</dbReference>
<keyword evidence="3 5" id="KW-1133">Transmembrane helix</keyword>
<dbReference type="HOGENOM" id="CLU_101331_0_0_11"/>
<evidence type="ECO:0000259" key="6">
    <source>
        <dbReference type="Pfam" id="PF07291"/>
    </source>
</evidence>
<feature type="transmembrane region" description="Helical" evidence="5">
    <location>
        <begin position="73"/>
        <end position="93"/>
    </location>
</feature>
<evidence type="ECO:0000256" key="3">
    <source>
        <dbReference type="ARBA" id="ARBA00022989"/>
    </source>
</evidence>
<feature type="domain" description="Methylamine utilisation protein MauE" evidence="6">
    <location>
        <begin position="4"/>
        <end position="134"/>
    </location>
</feature>
<dbReference type="GO" id="GO:0016020">
    <property type="term" value="C:membrane"/>
    <property type="evidence" value="ECO:0007669"/>
    <property type="project" value="UniProtKB-SubCell"/>
</dbReference>
<reference evidence="7" key="1">
    <citation type="submission" date="2009-10" db="EMBL/GenBank/DDBJ databases">
        <title>The genome sequence of Streptomyces sviceus strain ATCC 29083.</title>
        <authorList>
            <consortium name="The Broad Institute Genome Sequencing Platform"/>
            <consortium name="Broad Institute Microbial Sequencing Center"/>
            <person name="Fischbach M."/>
            <person name="Godfrey P."/>
            <person name="Ward D."/>
            <person name="Young S."/>
            <person name="Zeng Q."/>
            <person name="Koehrsen M."/>
            <person name="Alvarado L."/>
            <person name="Berlin A.M."/>
            <person name="Bochicchio J."/>
            <person name="Borenstein D."/>
            <person name="Chapman S.B."/>
            <person name="Chen Z."/>
            <person name="Engels R."/>
            <person name="Freedman E."/>
            <person name="Gellesch M."/>
            <person name="Goldberg J."/>
            <person name="Griggs A."/>
            <person name="Gujja S."/>
            <person name="Heilman E.R."/>
            <person name="Heiman D.I."/>
            <person name="Hepburn T.A."/>
            <person name="Howarth C."/>
            <person name="Jen D."/>
            <person name="Larson L."/>
            <person name="Lewis B."/>
            <person name="Mehta T."/>
            <person name="Park D."/>
            <person name="Pearson M."/>
            <person name="Richards J."/>
            <person name="Roberts A."/>
            <person name="Saif S."/>
            <person name="Shea T.D."/>
            <person name="Shenoy N."/>
            <person name="Sisk P."/>
            <person name="Stolte C."/>
            <person name="Sykes S.N."/>
            <person name="Thomson T."/>
            <person name="Walk T."/>
            <person name="White J."/>
            <person name="Yandava C."/>
            <person name="Straight P."/>
            <person name="Clardy J."/>
            <person name="Hung D."/>
            <person name="Kolter R."/>
            <person name="Mekalanos J."/>
            <person name="Walker S."/>
            <person name="Walsh C.T."/>
            <person name="Wieland-Brown L.C."/>
            <person name="Haas B."/>
            <person name="Nusbaum C."/>
            <person name="Birren B."/>
        </authorList>
    </citation>
    <scope>NUCLEOTIDE SEQUENCE [LARGE SCALE GENOMIC DNA]</scope>
    <source>
        <strain evidence="7">ATCC 29083</strain>
    </source>
</reference>
<keyword evidence="4 5" id="KW-0472">Membrane</keyword>
<comment type="subcellular location">
    <subcellularLocation>
        <location evidence="1">Membrane</location>
        <topology evidence="1">Multi-pass membrane protein</topology>
    </subcellularLocation>
</comment>
<name>B5I0A7_STRX2</name>
<evidence type="ECO:0000256" key="5">
    <source>
        <dbReference type="SAM" id="Phobius"/>
    </source>
</evidence>
<keyword evidence="8" id="KW-1185">Reference proteome</keyword>
<dbReference type="Pfam" id="PF07291">
    <property type="entry name" value="MauE"/>
    <property type="match status" value="1"/>
</dbReference>
<dbReference type="UniPathway" id="UPA00895"/>
<dbReference type="AlphaFoldDB" id="B5I0A7"/>
<evidence type="ECO:0000313" key="8">
    <source>
        <dbReference type="Proteomes" id="UP000002785"/>
    </source>
</evidence>